<name>A0A833NZK2_UNCSA</name>
<dbReference type="InterPro" id="IPR004360">
    <property type="entry name" value="Glyas_Fos-R_dOase_dom"/>
</dbReference>
<dbReference type="Gene3D" id="3.10.180.10">
    <property type="entry name" value="2,3-Dihydroxybiphenyl 1,2-Dioxygenase, domain 1"/>
    <property type="match status" value="1"/>
</dbReference>
<dbReference type="EMBL" id="WPAF01000030">
    <property type="protein sequence ID" value="KAF0133290.1"/>
    <property type="molecule type" value="Genomic_DNA"/>
</dbReference>
<feature type="domain" description="Glyoxalase/fosfomycin resistance/dioxygenase" evidence="1">
    <location>
        <begin position="7"/>
        <end position="46"/>
    </location>
</feature>
<evidence type="ECO:0000313" key="3">
    <source>
        <dbReference type="Proteomes" id="UP000488506"/>
    </source>
</evidence>
<protein>
    <recommendedName>
        <fullName evidence="1">Glyoxalase/fosfomycin resistance/dioxygenase domain-containing protein</fullName>
    </recommendedName>
</protein>
<gene>
    <name evidence="2" type="ORF">FD145_1370</name>
</gene>
<comment type="caution">
    <text evidence="2">The sequence shown here is derived from an EMBL/GenBank/DDBJ whole genome shotgun (WGS) entry which is preliminary data.</text>
</comment>
<dbReference type="AlphaFoldDB" id="A0A833NZK2"/>
<accession>A0A833NZK2</accession>
<proteinExistence type="predicted"/>
<dbReference type="InterPro" id="IPR029068">
    <property type="entry name" value="Glyas_Bleomycin-R_OHBP_Dase"/>
</dbReference>
<evidence type="ECO:0000259" key="1">
    <source>
        <dbReference type="Pfam" id="PF00903"/>
    </source>
</evidence>
<evidence type="ECO:0000313" key="2">
    <source>
        <dbReference type="EMBL" id="KAF0133290.1"/>
    </source>
</evidence>
<dbReference type="Proteomes" id="UP000488506">
    <property type="component" value="Unassembled WGS sequence"/>
</dbReference>
<dbReference type="SUPFAM" id="SSF54593">
    <property type="entry name" value="Glyoxalase/Bleomycin resistance protein/Dihydroxybiphenyl dioxygenase"/>
    <property type="match status" value="1"/>
</dbReference>
<reference evidence="2 3" key="1">
    <citation type="submission" date="2019-12" db="EMBL/GenBank/DDBJ databases">
        <authorList>
            <person name="Wolfe R."/>
            <person name="Danczak R."/>
            <person name="Wilkins M."/>
        </authorList>
    </citation>
    <scope>NUCLEOTIDE SEQUENCE [LARGE SCALE GENOMIC DNA]</scope>
    <source>
        <strain evidence="2">X2_MaxBin.013</strain>
    </source>
</reference>
<organism evidence="2 3">
    <name type="scientific">Candidatus Saganbacteria bacterium</name>
    <dbReference type="NCBI Taxonomy" id="2575572"/>
    <lineage>
        <taxon>Bacteria</taxon>
        <taxon>Bacillati</taxon>
        <taxon>Saganbacteria</taxon>
    </lineage>
</organism>
<dbReference type="Pfam" id="PF00903">
    <property type="entry name" value="Glyoxalase"/>
    <property type="match status" value="1"/>
</dbReference>
<sequence length="57" mass="6642">MIKIEKFRHIAIIANNYQKMVDFYSKAIGLKIVREFKIDSEDFRKGVGLPRAAAMLR</sequence>